<sequence>MHDPQKDPRTRKSRHELTPHNLSSTIRFTDIPAQWNKDNFTSVITGSGYIVDVREKYVDEVEEAGEREGGKGTGAGAGAGSERGCLEWVDVDFRDSSSANRAQNSINKINHFPCRMSMVIPKDWKEKLEKIDQLKPLEFTRDNFPWDYKLELPFEMVSEVPLPRKPLPVVQPITSDAGSTLSSENNTASTNAASDNLASKANEAPAQQIEIPEILARASKHLPAYQPGSMTAPDVVSQNLSKIPTLQMIEILSNLKILANQHNKKPQLEQFLKTNIDLTVAVTQAMLEMGLINYHVISNVLGQMQGQHSVGPTPAAAAPTVPTLPPVQLPEPSVPQTAQGINSGGNGTGGDITTTATTNAANTPQQFNEAKLSLLPQDQQNMIRTALSMPITNIMALPPGQQQLIQQLKNDYLL</sequence>
<dbReference type="PANTHER" id="PTHR45735">
    <property type="entry name" value="CLEAVAGE STIMULATION FACTOR SUBUNIT 2"/>
    <property type="match status" value="1"/>
</dbReference>
<dbReference type="eggNOG" id="KOG0108">
    <property type="taxonomic scope" value="Eukaryota"/>
</dbReference>
<dbReference type="AlphaFoldDB" id="Q6CJ87"/>
<dbReference type="GO" id="GO:0003729">
    <property type="term" value="F:mRNA binding"/>
    <property type="evidence" value="ECO:0007669"/>
    <property type="project" value="TreeGrafter"/>
</dbReference>
<dbReference type="KEGG" id="kla:KLLA0_F20526g"/>
<feature type="compositionally biased region" description="Low complexity" evidence="1">
    <location>
        <begin position="179"/>
        <end position="199"/>
    </location>
</feature>
<dbReference type="Proteomes" id="UP000000598">
    <property type="component" value="Chromosome F"/>
</dbReference>
<dbReference type="Pfam" id="PF14327">
    <property type="entry name" value="CSTF2_hinge"/>
    <property type="match status" value="1"/>
</dbReference>
<feature type="region of interest" description="Disordered" evidence="1">
    <location>
        <begin position="1"/>
        <end position="21"/>
    </location>
</feature>
<dbReference type="FunCoup" id="Q6CJ87">
    <property type="interactions" value="310"/>
</dbReference>
<feature type="region of interest" description="Disordered" evidence="1">
    <location>
        <begin position="173"/>
        <end position="203"/>
    </location>
</feature>
<proteinExistence type="predicted"/>
<gene>
    <name evidence="3" type="ORF">KLLA0_F20526g</name>
</gene>
<reference evidence="3 4" key="1">
    <citation type="journal article" date="2004" name="Nature">
        <title>Genome evolution in yeasts.</title>
        <authorList>
            <consortium name="Genolevures"/>
            <person name="Dujon B."/>
            <person name="Sherman D."/>
            <person name="Fischer G."/>
            <person name="Durrens P."/>
            <person name="Casaregola S."/>
            <person name="Lafontaine I."/>
            <person name="de Montigny J."/>
            <person name="Marck C."/>
            <person name="Neuveglise C."/>
            <person name="Talla E."/>
            <person name="Goffard N."/>
            <person name="Frangeul L."/>
            <person name="Aigle M."/>
            <person name="Anthouard V."/>
            <person name="Babour A."/>
            <person name="Barbe V."/>
            <person name="Barnay S."/>
            <person name="Blanchin S."/>
            <person name="Beckerich J.M."/>
            <person name="Beyne E."/>
            <person name="Bleykasten C."/>
            <person name="Boisrame A."/>
            <person name="Boyer J."/>
            <person name="Cattolico L."/>
            <person name="Confanioleri F."/>
            <person name="de Daruvar A."/>
            <person name="Despons L."/>
            <person name="Fabre E."/>
            <person name="Fairhead C."/>
            <person name="Ferry-Dumazet H."/>
            <person name="Groppi A."/>
            <person name="Hantraye F."/>
            <person name="Hennequin C."/>
            <person name="Jauniaux N."/>
            <person name="Joyet P."/>
            <person name="Kachouri R."/>
            <person name="Kerrest A."/>
            <person name="Koszul R."/>
            <person name="Lemaire M."/>
            <person name="Lesur I."/>
            <person name="Ma L."/>
            <person name="Muller H."/>
            <person name="Nicaud J.M."/>
            <person name="Nikolski M."/>
            <person name="Oztas S."/>
            <person name="Ozier-Kalogeropoulos O."/>
            <person name="Pellenz S."/>
            <person name="Potier S."/>
            <person name="Richard G.F."/>
            <person name="Straub M.L."/>
            <person name="Suleau A."/>
            <person name="Swennene D."/>
            <person name="Tekaia F."/>
            <person name="Wesolowski-Louvel M."/>
            <person name="Westhof E."/>
            <person name="Wirth B."/>
            <person name="Zeniou-Meyer M."/>
            <person name="Zivanovic I."/>
            <person name="Bolotin-Fukuhara M."/>
            <person name="Thierry A."/>
            <person name="Bouchier C."/>
            <person name="Caudron B."/>
            <person name="Scarpelli C."/>
            <person name="Gaillardin C."/>
            <person name="Weissenbach J."/>
            <person name="Wincker P."/>
            <person name="Souciet J.L."/>
        </authorList>
    </citation>
    <scope>NUCLEOTIDE SEQUENCE [LARGE SCALE GENOMIC DNA]</scope>
    <source>
        <strain evidence="4">ATCC 8585 / CBS 2359 / DSM 70799 / NBRC 1267 / NRRL Y-1140 / WM37</strain>
    </source>
</reference>
<keyword evidence="4" id="KW-1185">Reference proteome</keyword>
<dbReference type="STRING" id="284590.Q6CJ87"/>
<feature type="region of interest" description="Disordered" evidence="1">
    <location>
        <begin position="331"/>
        <end position="357"/>
    </location>
</feature>
<dbReference type="OMA" id="EMGFINY"/>
<evidence type="ECO:0000256" key="1">
    <source>
        <dbReference type="SAM" id="MobiDB-lite"/>
    </source>
</evidence>
<feature type="domain" description="Cleavage stimulation factor subunit 2 hinge" evidence="2">
    <location>
        <begin position="222"/>
        <end position="301"/>
    </location>
</feature>
<dbReference type="InParanoid" id="Q6CJ87"/>
<organism evidence="3 4">
    <name type="scientific">Kluyveromyces lactis (strain ATCC 8585 / CBS 2359 / DSM 70799 / NBRC 1267 / NRRL Y-1140 / WM37)</name>
    <name type="common">Yeast</name>
    <name type="synonym">Candida sphaerica</name>
    <dbReference type="NCBI Taxonomy" id="284590"/>
    <lineage>
        <taxon>Eukaryota</taxon>
        <taxon>Fungi</taxon>
        <taxon>Dikarya</taxon>
        <taxon>Ascomycota</taxon>
        <taxon>Saccharomycotina</taxon>
        <taxon>Saccharomycetes</taxon>
        <taxon>Saccharomycetales</taxon>
        <taxon>Saccharomycetaceae</taxon>
        <taxon>Kluyveromyces</taxon>
    </lineage>
</organism>
<feature type="compositionally biased region" description="Basic and acidic residues" evidence="1">
    <location>
        <begin position="1"/>
        <end position="18"/>
    </location>
</feature>
<dbReference type="PaxDb" id="284590-Q6CJ87"/>
<dbReference type="HOGENOM" id="CLU_040439_0_0_1"/>
<dbReference type="EMBL" id="CR382126">
    <property type="protein sequence ID" value="CAG98710.1"/>
    <property type="molecule type" value="Genomic_DNA"/>
</dbReference>
<dbReference type="GO" id="GO:0005847">
    <property type="term" value="C:mRNA cleavage and polyadenylation specificity factor complex"/>
    <property type="evidence" value="ECO:0007669"/>
    <property type="project" value="TreeGrafter"/>
</dbReference>
<protein>
    <submittedName>
        <fullName evidence="3">KLLA0F20526p</fullName>
    </submittedName>
</protein>
<dbReference type="InterPro" id="IPR025742">
    <property type="entry name" value="CSTF2_hinge"/>
</dbReference>
<dbReference type="Gene3D" id="1.25.40.630">
    <property type="match status" value="1"/>
</dbReference>
<dbReference type="PANTHER" id="PTHR45735:SF11">
    <property type="entry name" value="PROTEIN PTI1"/>
    <property type="match status" value="1"/>
</dbReference>
<accession>Q6CJ87</accession>
<name>Q6CJ87_KLULA</name>
<evidence type="ECO:0000313" key="3">
    <source>
        <dbReference type="EMBL" id="CAG98710.1"/>
    </source>
</evidence>
<evidence type="ECO:0000313" key="4">
    <source>
        <dbReference type="Proteomes" id="UP000000598"/>
    </source>
</evidence>
<evidence type="ECO:0000259" key="2">
    <source>
        <dbReference type="Pfam" id="PF14327"/>
    </source>
</evidence>